<gene>
    <name evidence="3" type="ORF">FBZ90_101259</name>
</gene>
<proteinExistence type="predicted"/>
<accession>A0A560HKP4</accession>
<name>A0A560HKP4_9PROT</name>
<feature type="domain" description="FAD-binding" evidence="1">
    <location>
        <begin position="7"/>
        <end position="157"/>
    </location>
</feature>
<dbReference type="GO" id="GO:0071949">
    <property type="term" value="F:FAD binding"/>
    <property type="evidence" value="ECO:0007669"/>
    <property type="project" value="InterPro"/>
</dbReference>
<dbReference type="Proteomes" id="UP000315751">
    <property type="component" value="Unassembled WGS sequence"/>
</dbReference>
<sequence>MEPLRIRIVGGSVGGLFAAALLRQDGHDVRLYERSTTGLAGRGAGLVSQRELFTLLRAVGCDHVARIGVVAFERIYFDRDGGIAERHAMPQTQISWDHLFRVMRSKVADDQYVTGRAVATVTQGPDRARLLFLDGGEEEADLVIGADGLGSVVRPVVTGAPAPNSYAGYVAWRGLFAEEQLPADAAILRDRFAFYMMPRSHALGYLVPGPGGETTVGQRRYNWVWYRPVPAAALPATLTDTEGRCHPHSLSPGQVRAPAVAALRSDAARLLPPPFASVVAAEPEPFIQAIFDYEAPVMASGRIALLGDAAFVARPHTAMGVAKAAGDALALRRHLAEAPTVADALALYSTERCAAGTAITAYGRRLGAALE</sequence>
<organism evidence="3 4">
    <name type="scientific">Nitrospirillum amazonense</name>
    <dbReference type="NCBI Taxonomy" id="28077"/>
    <lineage>
        <taxon>Bacteria</taxon>
        <taxon>Pseudomonadati</taxon>
        <taxon>Pseudomonadota</taxon>
        <taxon>Alphaproteobacteria</taxon>
        <taxon>Rhodospirillales</taxon>
        <taxon>Azospirillaceae</taxon>
        <taxon>Nitrospirillum</taxon>
    </lineage>
</organism>
<dbReference type="OrthoDB" id="5499180at2"/>
<reference evidence="3 4" key="1">
    <citation type="submission" date="2019-06" db="EMBL/GenBank/DDBJ databases">
        <title>Genomic Encyclopedia of Type Strains, Phase IV (KMG-V): Genome sequencing to study the core and pangenomes of soil and plant-associated prokaryotes.</title>
        <authorList>
            <person name="Whitman W."/>
        </authorList>
    </citation>
    <scope>NUCLEOTIDE SEQUENCE [LARGE SCALE GENOMIC DNA]</scope>
    <source>
        <strain evidence="3 4">BR 11622</strain>
    </source>
</reference>
<evidence type="ECO:0000259" key="1">
    <source>
        <dbReference type="Pfam" id="PF01494"/>
    </source>
</evidence>
<dbReference type="SUPFAM" id="SSF51905">
    <property type="entry name" value="FAD/NAD(P)-binding domain"/>
    <property type="match status" value="1"/>
</dbReference>
<feature type="domain" description="2,6-dihydroxypyridine 3-monooxygenase substrate binding" evidence="2">
    <location>
        <begin position="166"/>
        <end position="292"/>
    </location>
</feature>
<dbReference type="PRINTS" id="PR00420">
    <property type="entry name" value="RNGMNOXGNASE"/>
</dbReference>
<dbReference type="SUPFAM" id="SSF54373">
    <property type="entry name" value="FAD-linked reductases, C-terminal domain"/>
    <property type="match status" value="1"/>
</dbReference>
<protein>
    <submittedName>
        <fullName evidence="3">2-polyprenyl-6-methoxyphenol hydroxylase-like FAD-dependent oxidoreductase</fullName>
    </submittedName>
</protein>
<dbReference type="RefSeq" id="WP_145729215.1">
    <property type="nucleotide sequence ID" value="NZ_VITR01000001.1"/>
</dbReference>
<feature type="domain" description="FAD-binding" evidence="1">
    <location>
        <begin position="297"/>
        <end position="360"/>
    </location>
</feature>
<dbReference type="Gene3D" id="3.50.50.60">
    <property type="entry name" value="FAD/NAD(P)-binding domain"/>
    <property type="match status" value="2"/>
</dbReference>
<dbReference type="Gene3D" id="3.30.9.60">
    <property type="match status" value="1"/>
</dbReference>
<dbReference type="InterPro" id="IPR036188">
    <property type="entry name" value="FAD/NAD-bd_sf"/>
</dbReference>
<evidence type="ECO:0000313" key="4">
    <source>
        <dbReference type="Proteomes" id="UP000315751"/>
    </source>
</evidence>
<dbReference type="Pfam" id="PF01494">
    <property type="entry name" value="FAD_binding_3"/>
    <property type="match status" value="2"/>
</dbReference>
<dbReference type="AlphaFoldDB" id="A0A560HKP4"/>
<dbReference type="EMBL" id="VITR01000001">
    <property type="protein sequence ID" value="TWB45924.1"/>
    <property type="molecule type" value="Genomic_DNA"/>
</dbReference>
<dbReference type="NCBIfam" id="NF005566">
    <property type="entry name" value="PRK07236.1"/>
    <property type="match status" value="1"/>
</dbReference>
<dbReference type="InterPro" id="IPR002938">
    <property type="entry name" value="FAD-bd"/>
</dbReference>
<comment type="caution">
    <text evidence="3">The sequence shown here is derived from an EMBL/GenBank/DDBJ whole genome shotgun (WGS) entry which is preliminary data.</text>
</comment>
<dbReference type="PANTHER" id="PTHR47469">
    <property type="entry name" value="MONOOXYGENASE-LIKE"/>
    <property type="match status" value="1"/>
</dbReference>
<dbReference type="InterPro" id="IPR053212">
    <property type="entry name" value="DHP_3-monooxygenase"/>
</dbReference>
<evidence type="ECO:0000313" key="3">
    <source>
        <dbReference type="EMBL" id="TWB45924.1"/>
    </source>
</evidence>
<keyword evidence="4" id="KW-1185">Reference proteome</keyword>
<dbReference type="Pfam" id="PF22607">
    <property type="entry name" value="FAD_binding-like"/>
    <property type="match status" value="1"/>
</dbReference>
<evidence type="ECO:0000259" key="2">
    <source>
        <dbReference type="Pfam" id="PF22607"/>
    </source>
</evidence>
<dbReference type="InterPro" id="IPR054707">
    <property type="entry name" value="DhpH_subs-bd"/>
</dbReference>
<dbReference type="PANTHER" id="PTHR47469:SF2">
    <property type="entry name" value="OS06G0597600 PROTEIN"/>
    <property type="match status" value="1"/>
</dbReference>